<dbReference type="InterPro" id="IPR005583">
    <property type="entry name" value="YaaA"/>
</dbReference>
<protein>
    <recommendedName>
        <fullName evidence="1">UPF0246 protein EDX97_10005</fullName>
    </recommendedName>
</protein>
<organism evidence="2 3">
    <name type="scientific">Absicoccus porci</name>
    <dbReference type="NCBI Taxonomy" id="2486576"/>
    <lineage>
        <taxon>Bacteria</taxon>
        <taxon>Bacillati</taxon>
        <taxon>Bacillota</taxon>
        <taxon>Erysipelotrichia</taxon>
        <taxon>Erysipelotrichales</taxon>
        <taxon>Erysipelotrichaceae</taxon>
        <taxon>Absicoccus</taxon>
    </lineage>
</organism>
<comment type="similarity">
    <text evidence="1">Belongs to the UPF0246 family.</text>
</comment>
<evidence type="ECO:0000313" key="3">
    <source>
        <dbReference type="Proteomes" id="UP000276568"/>
    </source>
</evidence>
<dbReference type="NCBIfam" id="NF002543">
    <property type="entry name" value="PRK02101.1-4"/>
    <property type="match status" value="1"/>
</dbReference>
<dbReference type="GO" id="GO:0005829">
    <property type="term" value="C:cytosol"/>
    <property type="evidence" value="ECO:0007669"/>
    <property type="project" value="TreeGrafter"/>
</dbReference>
<dbReference type="HAMAP" id="MF_00652">
    <property type="entry name" value="UPF0246"/>
    <property type="match status" value="1"/>
</dbReference>
<accession>A0A3N0HYA8</accession>
<gene>
    <name evidence="2" type="primary">yaaA</name>
    <name evidence="2" type="ORF">EDX97_10005</name>
</gene>
<dbReference type="AlphaFoldDB" id="A0A3N0HYA8"/>
<dbReference type="PANTHER" id="PTHR30283">
    <property type="entry name" value="PEROXIDE STRESS RESPONSE PROTEIN YAAA"/>
    <property type="match status" value="1"/>
</dbReference>
<name>A0A3N0HYA8_9FIRM</name>
<dbReference type="RefSeq" id="WP_128521012.1">
    <property type="nucleotide sequence ID" value="NZ_JALFCT010000074.1"/>
</dbReference>
<dbReference type="PANTHER" id="PTHR30283:SF4">
    <property type="entry name" value="PEROXIDE STRESS RESISTANCE PROTEIN YAAA"/>
    <property type="match status" value="1"/>
</dbReference>
<dbReference type="Proteomes" id="UP000276568">
    <property type="component" value="Unassembled WGS sequence"/>
</dbReference>
<dbReference type="OrthoDB" id="9777133at2"/>
<dbReference type="GO" id="GO:0033194">
    <property type="term" value="P:response to hydroperoxide"/>
    <property type="evidence" value="ECO:0007669"/>
    <property type="project" value="TreeGrafter"/>
</dbReference>
<dbReference type="Pfam" id="PF03883">
    <property type="entry name" value="H2O2_YaaD"/>
    <property type="match status" value="1"/>
</dbReference>
<dbReference type="EMBL" id="RJQC01000004">
    <property type="protein sequence ID" value="RNM29326.1"/>
    <property type="molecule type" value="Genomic_DNA"/>
</dbReference>
<proteinExistence type="inferred from homology"/>
<evidence type="ECO:0000313" key="2">
    <source>
        <dbReference type="EMBL" id="RNM29326.1"/>
    </source>
</evidence>
<keyword evidence="3" id="KW-1185">Reference proteome</keyword>
<sequence length="237" mass="27525">MQIFISPAKQMKPCDDFVANSQPWFQQEADQLIERLSSYSIDALKKLYACSDAISQKAYDMIHSYAQAPVYPALFYFSGIQYTYMAPDVFTNQEMEYIRTHLRIGSGLYGILRPMDGIKAYRLEMNQKPGINLYDFWKNKLAQTFDDPVILNLASAEYAKSISKYCPMIDVRFYEQVGDQRKEKGVHVKMARGRMVRYMAEHQVEQIEQLYDFDELGFHFDPQTSTKQTLIYVKGGS</sequence>
<evidence type="ECO:0000256" key="1">
    <source>
        <dbReference type="HAMAP-Rule" id="MF_00652"/>
    </source>
</evidence>
<comment type="caution">
    <text evidence="2">The sequence shown here is derived from an EMBL/GenBank/DDBJ whole genome shotgun (WGS) entry which is preliminary data.</text>
</comment>
<reference evidence="2 3" key="1">
    <citation type="submission" date="2018-11" db="EMBL/GenBank/DDBJ databases">
        <title>Clostridium sp. nov., a member of the family Erysipelotrichaceae isolated from pig faeces.</title>
        <authorList>
            <person name="Chang Y.-H."/>
        </authorList>
    </citation>
    <scope>NUCLEOTIDE SEQUENCE [LARGE SCALE GENOMIC DNA]</scope>
    <source>
        <strain evidence="2 3">YH-panp20</strain>
    </source>
</reference>